<keyword evidence="6 7" id="KW-0472">Membrane</keyword>
<dbReference type="NCBIfam" id="TIGR03023">
    <property type="entry name" value="WcaJ_sugtrans"/>
    <property type="match status" value="1"/>
</dbReference>
<evidence type="ECO:0000256" key="2">
    <source>
        <dbReference type="ARBA" id="ARBA00006464"/>
    </source>
</evidence>
<sequence>MIKENQRVLNQLNIFTDGTIILLAMVIAYVLRFFVFKGQSGHITLESYISLGFVVIPVYLLVYTGFGLYESFRRKDFSQELGLIIKSNFIGIILLLTCLFIFKKIDLSRWTLVFFFIINILGTASKRFFVRDILKKYRQKGYNIKHVILIGDGALAKDYLNAVNKNKSLGFSIMGYISSFNKLKQLRHLGDYDHIYETIELFNADEVVAALEADEFHLLPQIINDCEKAGTKLSVIPFYSKFMPSNPYMDEIEDIPLINMRHIPLDNVLNSMAKRIMDFTGSLILIVLASPMMLIAAIGTKLSSPGPVIFKQERVGLNKKSFTMYKFRSMRINTVGATGWTTANDPRKTKFGSFIRKFSIDELPQLFNVLKGDMSLIGPRPELPYFVEQFKESIPLYMVKHQVRPGMTGWAQVNGFRGDTSIEKRIQHDIYYIENWSLIFDIRILFLTLFKGVVNGEKL</sequence>
<evidence type="ECO:0000313" key="9">
    <source>
        <dbReference type="EMBL" id="QHI72043.1"/>
    </source>
</evidence>
<dbReference type="KEGG" id="amic:Ami3637_06205"/>
<organism evidence="9 10">
    <name type="scientific">Aminipila terrae</name>
    <dbReference type="NCBI Taxonomy" id="2697030"/>
    <lineage>
        <taxon>Bacteria</taxon>
        <taxon>Bacillati</taxon>
        <taxon>Bacillota</taxon>
        <taxon>Clostridia</taxon>
        <taxon>Peptostreptococcales</taxon>
        <taxon>Anaerovoracaceae</taxon>
        <taxon>Aminipila</taxon>
    </lineage>
</organism>
<keyword evidence="10" id="KW-1185">Reference proteome</keyword>
<evidence type="ECO:0000259" key="8">
    <source>
        <dbReference type="Pfam" id="PF02397"/>
    </source>
</evidence>
<keyword evidence="4 7" id="KW-0812">Transmembrane</keyword>
<feature type="transmembrane region" description="Helical" evidence="7">
    <location>
        <begin position="12"/>
        <end position="35"/>
    </location>
</feature>
<accession>A0A6P1MFT7</accession>
<gene>
    <name evidence="9" type="ORF">Ami3637_06205</name>
</gene>
<name>A0A6P1MFT7_9FIRM</name>
<dbReference type="InterPro" id="IPR003362">
    <property type="entry name" value="Bact_transf"/>
</dbReference>
<evidence type="ECO:0000256" key="1">
    <source>
        <dbReference type="ARBA" id="ARBA00004141"/>
    </source>
</evidence>
<dbReference type="Gene3D" id="3.40.50.720">
    <property type="entry name" value="NAD(P)-binding Rossmann-like Domain"/>
    <property type="match status" value="1"/>
</dbReference>
<dbReference type="GO" id="GO:0016020">
    <property type="term" value="C:membrane"/>
    <property type="evidence" value="ECO:0007669"/>
    <property type="project" value="UniProtKB-SubCell"/>
</dbReference>
<comment type="subcellular location">
    <subcellularLocation>
        <location evidence="1">Membrane</location>
        <topology evidence="1">Multi-pass membrane protein</topology>
    </subcellularLocation>
</comment>
<dbReference type="PANTHER" id="PTHR30576:SF0">
    <property type="entry name" value="UNDECAPRENYL-PHOSPHATE N-ACETYLGALACTOSAMINYL 1-PHOSPHATE TRANSFERASE-RELATED"/>
    <property type="match status" value="1"/>
</dbReference>
<dbReference type="PANTHER" id="PTHR30576">
    <property type="entry name" value="COLANIC BIOSYNTHESIS UDP-GLUCOSE LIPID CARRIER TRANSFERASE"/>
    <property type="match status" value="1"/>
</dbReference>
<evidence type="ECO:0000256" key="4">
    <source>
        <dbReference type="ARBA" id="ARBA00022692"/>
    </source>
</evidence>
<keyword evidence="3 9" id="KW-0808">Transferase</keyword>
<dbReference type="RefSeq" id="WP_162361813.1">
    <property type="nucleotide sequence ID" value="NZ_CP047591.1"/>
</dbReference>
<proteinExistence type="inferred from homology"/>
<evidence type="ECO:0000256" key="6">
    <source>
        <dbReference type="ARBA" id="ARBA00023136"/>
    </source>
</evidence>
<dbReference type="GO" id="GO:0089702">
    <property type="term" value="F:undecaprenyl-phosphate glucose phosphotransferase activity"/>
    <property type="evidence" value="ECO:0007669"/>
    <property type="project" value="UniProtKB-EC"/>
</dbReference>
<dbReference type="AlphaFoldDB" id="A0A6P1MFT7"/>
<evidence type="ECO:0000313" key="10">
    <source>
        <dbReference type="Proteomes" id="UP000463883"/>
    </source>
</evidence>
<evidence type="ECO:0000256" key="5">
    <source>
        <dbReference type="ARBA" id="ARBA00022989"/>
    </source>
</evidence>
<dbReference type="EC" id="2.7.8.31" evidence="9"/>
<dbReference type="InterPro" id="IPR017473">
    <property type="entry name" value="Undecaprenyl-P_gluc_Ptfrase"/>
</dbReference>
<evidence type="ECO:0000256" key="3">
    <source>
        <dbReference type="ARBA" id="ARBA00022679"/>
    </source>
</evidence>
<dbReference type="EMBL" id="CP047591">
    <property type="protein sequence ID" value="QHI72043.1"/>
    <property type="molecule type" value="Genomic_DNA"/>
</dbReference>
<protein>
    <submittedName>
        <fullName evidence="9">Undecaprenyl-phosphate glucose phosphotransferase</fullName>
        <ecNumber evidence="9">2.7.8.31</ecNumber>
    </submittedName>
</protein>
<evidence type="ECO:0000256" key="7">
    <source>
        <dbReference type="SAM" id="Phobius"/>
    </source>
</evidence>
<feature type="transmembrane region" description="Helical" evidence="7">
    <location>
        <begin position="47"/>
        <end position="69"/>
    </location>
</feature>
<reference evidence="9 10" key="1">
    <citation type="submission" date="2020-01" db="EMBL/GenBank/DDBJ databases">
        <title>Genomic analysis of Aminipila sp. CBA3637.</title>
        <authorList>
            <person name="Kim Y.B."/>
            <person name="Roh S.W."/>
        </authorList>
    </citation>
    <scope>NUCLEOTIDE SEQUENCE [LARGE SCALE GENOMIC DNA]</scope>
    <source>
        <strain evidence="9 10">CBA3637</strain>
    </source>
</reference>
<feature type="transmembrane region" description="Helical" evidence="7">
    <location>
        <begin position="81"/>
        <end position="102"/>
    </location>
</feature>
<feature type="transmembrane region" description="Helical" evidence="7">
    <location>
        <begin position="108"/>
        <end position="130"/>
    </location>
</feature>
<dbReference type="Proteomes" id="UP000463883">
    <property type="component" value="Chromosome"/>
</dbReference>
<dbReference type="NCBIfam" id="TIGR03025">
    <property type="entry name" value="EPS_sugtrans"/>
    <property type="match status" value="1"/>
</dbReference>
<comment type="similarity">
    <text evidence="2">Belongs to the bacterial sugar transferase family.</text>
</comment>
<keyword evidence="5 7" id="KW-1133">Transmembrane helix</keyword>
<feature type="transmembrane region" description="Helical" evidence="7">
    <location>
        <begin position="279"/>
        <end position="299"/>
    </location>
</feature>
<dbReference type="Pfam" id="PF02397">
    <property type="entry name" value="Bac_transf"/>
    <property type="match status" value="1"/>
</dbReference>
<dbReference type="Pfam" id="PF13727">
    <property type="entry name" value="CoA_binding_3"/>
    <property type="match status" value="1"/>
</dbReference>
<dbReference type="InterPro" id="IPR017475">
    <property type="entry name" value="EPS_sugar_tfrase"/>
</dbReference>
<feature type="domain" description="Bacterial sugar transferase" evidence="8">
    <location>
        <begin position="274"/>
        <end position="451"/>
    </location>
</feature>